<feature type="compositionally biased region" description="Basic and acidic residues" evidence="1">
    <location>
        <begin position="85"/>
        <end position="103"/>
    </location>
</feature>
<feature type="region of interest" description="Disordered" evidence="1">
    <location>
        <begin position="37"/>
        <end position="103"/>
    </location>
</feature>
<evidence type="ECO:0000313" key="2">
    <source>
        <dbReference type="EMBL" id="ORX52865.1"/>
    </source>
</evidence>
<proteinExistence type="predicted"/>
<evidence type="ECO:0000313" key="3">
    <source>
        <dbReference type="Proteomes" id="UP000242146"/>
    </source>
</evidence>
<keyword evidence="3" id="KW-1185">Reference proteome</keyword>
<dbReference type="AlphaFoldDB" id="A0A1X2GG14"/>
<dbReference type="EMBL" id="MCGT01000017">
    <property type="protein sequence ID" value="ORX52865.1"/>
    <property type="molecule type" value="Genomic_DNA"/>
</dbReference>
<reference evidence="2 3" key="1">
    <citation type="submission" date="2016-07" db="EMBL/GenBank/DDBJ databases">
        <title>Pervasive Adenine N6-methylation of Active Genes in Fungi.</title>
        <authorList>
            <consortium name="DOE Joint Genome Institute"/>
            <person name="Mondo S.J."/>
            <person name="Dannebaum R.O."/>
            <person name="Kuo R.C."/>
            <person name="Labutti K."/>
            <person name="Haridas S."/>
            <person name="Kuo A."/>
            <person name="Salamov A."/>
            <person name="Ahrendt S.R."/>
            <person name="Lipzen A."/>
            <person name="Sullivan W."/>
            <person name="Andreopoulos W.B."/>
            <person name="Clum A."/>
            <person name="Lindquist E."/>
            <person name="Daum C."/>
            <person name="Ramamoorthy G.K."/>
            <person name="Gryganskyi A."/>
            <person name="Culley D."/>
            <person name="Magnuson J.K."/>
            <person name="James T.Y."/>
            <person name="O'Malley M.A."/>
            <person name="Stajich J.E."/>
            <person name="Spatafora J.W."/>
            <person name="Visel A."/>
            <person name="Grigoriev I.V."/>
        </authorList>
    </citation>
    <scope>NUCLEOTIDE SEQUENCE [LARGE SCALE GENOMIC DNA]</scope>
    <source>
        <strain evidence="2 3">NRRL 3301</strain>
    </source>
</reference>
<name>A0A1X2GG14_9FUNG</name>
<feature type="compositionally biased region" description="Acidic residues" evidence="1">
    <location>
        <begin position="61"/>
        <end position="84"/>
    </location>
</feature>
<sequence>MLGGLNGRAQKHAKFRPKKILEDVEVVETDVSNEAMVGMRRRRPRDDDEGLPVKRRNVIELSEEGADNEQEGAGFDDESSEEEDRNGRSRRYQESRDMGRTAR</sequence>
<dbReference type="Proteomes" id="UP000242146">
    <property type="component" value="Unassembled WGS sequence"/>
</dbReference>
<organism evidence="2 3">
    <name type="scientific">Hesseltinella vesiculosa</name>
    <dbReference type="NCBI Taxonomy" id="101127"/>
    <lineage>
        <taxon>Eukaryota</taxon>
        <taxon>Fungi</taxon>
        <taxon>Fungi incertae sedis</taxon>
        <taxon>Mucoromycota</taxon>
        <taxon>Mucoromycotina</taxon>
        <taxon>Mucoromycetes</taxon>
        <taxon>Mucorales</taxon>
        <taxon>Cunninghamellaceae</taxon>
        <taxon>Hesseltinella</taxon>
    </lineage>
</organism>
<protein>
    <submittedName>
        <fullName evidence="2">Uncharacterized protein</fullName>
    </submittedName>
</protein>
<accession>A0A1X2GG14</accession>
<comment type="caution">
    <text evidence="2">The sequence shown here is derived from an EMBL/GenBank/DDBJ whole genome shotgun (WGS) entry which is preliminary data.</text>
</comment>
<evidence type="ECO:0000256" key="1">
    <source>
        <dbReference type="SAM" id="MobiDB-lite"/>
    </source>
</evidence>
<gene>
    <name evidence="2" type="ORF">DM01DRAFT_1346530</name>
</gene>